<keyword evidence="6 8" id="KW-0560">Oxidoreductase</keyword>
<comment type="pathway">
    <text evidence="1 6">Carbohydrate biosynthesis; dTDP-L-rhamnose biosynthesis.</text>
</comment>
<dbReference type="InterPro" id="IPR036291">
    <property type="entry name" value="NAD(P)-bd_dom_sf"/>
</dbReference>
<dbReference type="Pfam" id="PF04321">
    <property type="entry name" value="RmlD_sub_bind"/>
    <property type="match status" value="1"/>
</dbReference>
<dbReference type="RefSeq" id="WP_011630052.1">
    <property type="nucleotide sequence ID" value="NC_008340.1"/>
</dbReference>
<dbReference type="PANTHER" id="PTHR10491:SF4">
    <property type="entry name" value="METHIONINE ADENOSYLTRANSFERASE 2 SUBUNIT BETA"/>
    <property type="match status" value="1"/>
</dbReference>
<dbReference type="InterPro" id="IPR005913">
    <property type="entry name" value="dTDP_dehydrorham_reduct"/>
</dbReference>
<evidence type="ECO:0000313" key="8">
    <source>
        <dbReference type="EMBL" id="ABI57658.1"/>
    </source>
</evidence>
<comment type="similarity">
    <text evidence="2 6">Belongs to the dTDP-4-dehydrorhamnose reductase family.</text>
</comment>
<keyword evidence="9" id="KW-1185">Reference proteome</keyword>
<accession>Q0A679</accession>
<dbReference type="GO" id="GO:0008831">
    <property type="term" value="F:dTDP-4-dehydrorhamnose reductase activity"/>
    <property type="evidence" value="ECO:0007669"/>
    <property type="project" value="UniProtKB-EC"/>
</dbReference>
<evidence type="ECO:0000259" key="7">
    <source>
        <dbReference type="Pfam" id="PF04321"/>
    </source>
</evidence>
<dbReference type="EC" id="1.1.1.133" evidence="3 6"/>
<evidence type="ECO:0000256" key="3">
    <source>
        <dbReference type="ARBA" id="ARBA00012929"/>
    </source>
</evidence>
<feature type="domain" description="RmlD-like substrate binding" evidence="7">
    <location>
        <begin position="1"/>
        <end position="296"/>
    </location>
</feature>
<dbReference type="UniPathway" id="UPA00281"/>
<dbReference type="SUPFAM" id="SSF51735">
    <property type="entry name" value="NAD(P)-binding Rossmann-fold domains"/>
    <property type="match status" value="1"/>
</dbReference>
<dbReference type="OrthoDB" id="9803892at2"/>
<name>Q0A679_ALKEH</name>
<dbReference type="eggNOG" id="COG1091">
    <property type="taxonomic scope" value="Bacteria"/>
</dbReference>
<evidence type="ECO:0000256" key="1">
    <source>
        <dbReference type="ARBA" id="ARBA00004781"/>
    </source>
</evidence>
<dbReference type="Proteomes" id="UP000001962">
    <property type="component" value="Chromosome"/>
</dbReference>
<keyword evidence="6" id="KW-0521">NADP</keyword>
<dbReference type="Gene3D" id="3.40.50.720">
    <property type="entry name" value="NAD(P)-binding Rossmann-like Domain"/>
    <property type="match status" value="1"/>
</dbReference>
<protein>
    <recommendedName>
        <fullName evidence="4 6">dTDP-4-dehydrorhamnose reductase</fullName>
        <ecNumber evidence="3 6">1.1.1.133</ecNumber>
    </recommendedName>
</protein>
<reference evidence="9" key="1">
    <citation type="submission" date="2006-08" db="EMBL/GenBank/DDBJ databases">
        <title>Complete sequence of Alkalilimnicola ehrilichei MLHE-1.</title>
        <authorList>
            <person name="Copeland A."/>
            <person name="Lucas S."/>
            <person name="Lapidus A."/>
            <person name="Barry K."/>
            <person name="Detter J.C."/>
            <person name="Glavina del Rio T."/>
            <person name="Hammon N."/>
            <person name="Israni S."/>
            <person name="Dalin E."/>
            <person name="Tice H."/>
            <person name="Pitluck S."/>
            <person name="Sims D."/>
            <person name="Brettin T."/>
            <person name="Bruce D."/>
            <person name="Han C."/>
            <person name="Tapia R."/>
            <person name="Gilna P."/>
            <person name="Schmutz J."/>
            <person name="Larimer F."/>
            <person name="Land M."/>
            <person name="Hauser L."/>
            <person name="Kyrpides N."/>
            <person name="Mikhailova N."/>
            <person name="Oremland R.S."/>
            <person name="Hoeft S.E."/>
            <person name="Switzer-Blum J."/>
            <person name="Kulp T."/>
            <person name="King G."/>
            <person name="Tabita R."/>
            <person name="Witte B."/>
            <person name="Santini J.M."/>
            <person name="Basu P."/>
            <person name="Hollibaugh J.T."/>
            <person name="Xie G."/>
            <person name="Stolz J.F."/>
            <person name="Richardson P."/>
        </authorList>
    </citation>
    <scope>NUCLEOTIDE SEQUENCE [LARGE SCALE GENOMIC DNA]</scope>
    <source>
        <strain evidence="9">ATCC BAA-1101 / DSM 17681 / MLHE-1</strain>
    </source>
</reference>
<dbReference type="CDD" id="cd05254">
    <property type="entry name" value="dTDP_HR_like_SDR_e"/>
    <property type="match status" value="1"/>
</dbReference>
<evidence type="ECO:0000256" key="4">
    <source>
        <dbReference type="ARBA" id="ARBA00017099"/>
    </source>
</evidence>
<dbReference type="GO" id="GO:0005829">
    <property type="term" value="C:cytosol"/>
    <property type="evidence" value="ECO:0007669"/>
    <property type="project" value="TreeGrafter"/>
</dbReference>
<dbReference type="KEGG" id="aeh:Mlg_2318"/>
<dbReference type="EMBL" id="CP000453">
    <property type="protein sequence ID" value="ABI57658.1"/>
    <property type="molecule type" value="Genomic_DNA"/>
</dbReference>
<sequence>MRTLLFGPNGQVGWELRRSLAPLGELIPLGRHEWQGLRGDLTDKDAIAHAIRSLRPDLIVNAAAYTAVDQAESEPEQARLINATAPGVMAELAREQQALFIHYSTDYVFDGSGDRPWHEDDPTAPLNVYGQTKREGEEAVRAADGHHLIFRTAWVYAARGHNFIRTMIRLACQRDTLQVINDQHGAPTGAELIADVTAHAARTASTRPDLRGTYHLTAAGETTWHGYARFVIEQARAGGAPVRVAPEAIEAVATDAFPTVARRPHNSRLDGHKLETTFGLKRPDWRSGVARALQEMDISHTQGRPD</sequence>
<proteinExistence type="inferred from homology"/>
<evidence type="ECO:0000256" key="5">
    <source>
        <dbReference type="ARBA" id="ARBA00048200"/>
    </source>
</evidence>
<evidence type="ECO:0000313" key="9">
    <source>
        <dbReference type="Proteomes" id="UP000001962"/>
    </source>
</evidence>
<dbReference type="InterPro" id="IPR029903">
    <property type="entry name" value="RmlD-like-bd"/>
</dbReference>
<dbReference type="HOGENOM" id="CLU_045518_1_0_6"/>
<evidence type="ECO:0000256" key="6">
    <source>
        <dbReference type="RuleBase" id="RU364082"/>
    </source>
</evidence>
<organism evidence="8 9">
    <name type="scientific">Alkalilimnicola ehrlichii (strain ATCC BAA-1101 / DSM 17681 / MLHE-1)</name>
    <dbReference type="NCBI Taxonomy" id="187272"/>
    <lineage>
        <taxon>Bacteria</taxon>
        <taxon>Pseudomonadati</taxon>
        <taxon>Pseudomonadota</taxon>
        <taxon>Gammaproteobacteria</taxon>
        <taxon>Chromatiales</taxon>
        <taxon>Ectothiorhodospiraceae</taxon>
        <taxon>Alkalilimnicola</taxon>
    </lineage>
</organism>
<dbReference type="GO" id="GO:0019305">
    <property type="term" value="P:dTDP-rhamnose biosynthetic process"/>
    <property type="evidence" value="ECO:0007669"/>
    <property type="project" value="UniProtKB-UniPathway"/>
</dbReference>
<comment type="cofactor">
    <cofactor evidence="6">
        <name>Mg(2+)</name>
        <dbReference type="ChEBI" id="CHEBI:18420"/>
    </cofactor>
    <text evidence="6">Binds 1 Mg(2+) ion per monomer.</text>
</comment>
<dbReference type="PANTHER" id="PTHR10491">
    <property type="entry name" value="DTDP-4-DEHYDRORHAMNOSE REDUCTASE"/>
    <property type="match status" value="1"/>
</dbReference>
<comment type="catalytic activity">
    <reaction evidence="5 6">
        <text>dTDP-beta-L-rhamnose + NADP(+) = dTDP-4-dehydro-beta-L-rhamnose + NADPH + H(+)</text>
        <dbReference type="Rhea" id="RHEA:21796"/>
        <dbReference type="ChEBI" id="CHEBI:15378"/>
        <dbReference type="ChEBI" id="CHEBI:57510"/>
        <dbReference type="ChEBI" id="CHEBI:57783"/>
        <dbReference type="ChEBI" id="CHEBI:58349"/>
        <dbReference type="ChEBI" id="CHEBI:62830"/>
        <dbReference type="EC" id="1.1.1.133"/>
    </reaction>
</comment>
<gene>
    <name evidence="8" type="ordered locus">Mlg_2318</name>
</gene>
<dbReference type="GO" id="GO:0009243">
    <property type="term" value="P:O antigen biosynthetic process"/>
    <property type="evidence" value="ECO:0007669"/>
    <property type="project" value="UniProtKB-UniPathway"/>
</dbReference>
<dbReference type="Gene3D" id="3.90.25.10">
    <property type="entry name" value="UDP-galactose 4-epimerase, domain 1"/>
    <property type="match status" value="1"/>
</dbReference>
<dbReference type="UniPathway" id="UPA00124"/>
<comment type="function">
    <text evidence="6">Catalyzes the reduction of dTDP-6-deoxy-L-lyxo-4-hexulose to yield dTDP-L-rhamnose.</text>
</comment>
<dbReference type="NCBIfam" id="TIGR01214">
    <property type="entry name" value="rmlD"/>
    <property type="match status" value="1"/>
</dbReference>
<dbReference type="AlphaFoldDB" id="Q0A679"/>
<evidence type="ECO:0000256" key="2">
    <source>
        <dbReference type="ARBA" id="ARBA00010944"/>
    </source>
</evidence>
<dbReference type="NCBIfam" id="NF007440">
    <property type="entry name" value="PRK09987.1"/>
    <property type="match status" value="1"/>
</dbReference>